<proteinExistence type="predicted"/>
<reference evidence="1 2" key="1">
    <citation type="submission" date="2021-06" db="EMBL/GenBank/DDBJ databases">
        <authorList>
            <person name="Kallberg Y."/>
            <person name="Tangrot J."/>
            <person name="Rosling A."/>
        </authorList>
    </citation>
    <scope>NUCLEOTIDE SEQUENCE [LARGE SCALE GENOMIC DNA]</scope>
    <source>
        <strain evidence="1 2">120-4 pot B 10/14</strain>
    </source>
</reference>
<name>A0ABN7VYX5_GIGMA</name>
<comment type="caution">
    <text evidence="1">The sequence shown here is derived from an EMBL/GenBank/DDBJ whole genome shotgun (WGS) entry which is preliminary data.</text>
</comment>
<sequence length="107" mass="12693">MNPPGYDEDLEVYYLNNPSRIINVHPNSDYWLGGKDFKRFKKDVIIWPCGDYRQKVHKGFEEVHSLSNVIGVLDGSHMNLFETPSKLNKDVYFARKRRYTIHSRNIY</sequence>
<organism evidence="1 2">
    <name type="scientific">Gigaspora margarita</name>
    <dbReference type="NCBI Taxonomy" id="4874"/>
    <lineage>
        <taxon>Eukaryota</taxon>
        <taxon>Fungi</taxon>
        <taxon>Fungi incertae sedis</taxon>
        <taxon>Mucoromycota</taxon>
        <taxon>Glomeromycotina</taxon>
        <taxon>Glomeromycetes</taxon>
        <taxon>Diversisporales</taxon>
        <taxon>Gigasporaceae</taxon>
        <taxon>Gigaspora</taxon>
    </lineage>
</organism>
<gene>
    <name evidence="1" type="ORF">GMARGA_LOCUS24433</name>
</gene>
<dbReference type="EMBL" id="CAJVQB010025761">
    <property type="protein sequence ID" value="CAG8807116.1"/>
    <property type="molecule type" value="Genomic_DNA"/>
</dbReference>
<keyword evidence="2" id="KW-1185">Reference proteome</keyword>
<accession>A0ABN7VYX5</accession>
<dbReference type="Proteomes" id="UP000789901">
    <property type="component" value="Unassembled WGS sequence"/>
</dbReference>
<protein>
    <submittedName>
        <fullName evidence="1">10915_t:CDS:1</fullName>
    </submittedName>
</protein>
<evidence type="ECO:0000313" key="1">
    <source>
        <dbReference type="EMBL" id="CAG8807116.1"/>
    </source>
</evidence>
<evidence type="ECO:0000313" key="2">
    <source>
        <dbReference type="Proteomes" id="UP000789901"/>
    </source>
</evidence>